<proteinExistence type="predicted"/>
<sequence length="94" mass="10167">MVVKLGNYKEGLDKAGCQAKKSGKEIESGLNVGSLAIKALGGATKFQNYLVCTLCGKCNILHLKLLFADYVQINVLKTTCNAKFASTKRNRISL</sequence>
<name>A0A645D6I3_9ZZZZ</name>
<reference evidence="1" key="1">
    <citation type="submission" date="2019-08" db="EMBL/GenBank/DDBJ databases">
        <authorList>
            <person name="Kucharzyk K."/>
            <person name="Murdoch R.W."/>
            <person name="Higgins S."/>
            <person name="Loffler F."/>
        </authorList>
    </citation>
    <scope>NUCLEOTIDE SEQUENCE</scope>
</reference>
<organism evidence="1">
    <name type="scientific">bioreactor metagenome</name>
    <dbReference type="NCBI Taxonomy" id="1076179"/>
    <lineage>
        <taxon>unclassified sequences</taxon>
        <taxon>metagenomes</taxon>
        <taxon>ecological metagenomes</taxon>
    </lineage>
</organism>
<dbReference type="EMBL" id="VSSQ01033508">
    <property type="protein sequence ID" value="MPM85130.1"/>
    <property type="molecule type" value="Genomic_DNA"/>
</dbReference>
<evidence type="ECO:0000313" key="1">
    <source>
        <dbReference type="EMBL" id="MPM85130.1"/>
    </source>
</evidence>
<dbReference type="AlphaFoldDB" id="A0A645D6I3"/>
<gene>
    <name evidence="1" type="ORF">SDC9_132207</name>
</gene>
<accession>A0A645D6I3</accession>
<comment type="caution">
    <text evidence="1">The sequence shown here is derived from an EMBL/GenBank/DDBJ whole genome shotgun (WGS) entry which is preliminary data.</text>
</comment>
<protein>
    <submittedName>
        <fullName evidence="1">Uncharacterized protein</fullName>
    </submittedName>
</protein>